<evidence type="ECO:0000256" key="2">
    <source>
        <dbReference type="ARBA" id="ARBA00007367"/>
    </source>
</evidence>
<dbReference type="EMBL" id="GBYB01000255">
    <property type="protein sequence ID" value="JAG70022.1"/>
    <property type="molecule type" value="Transcribed_RNA"/>
</dbReference>
<name>A0A0C9QX53_9HYME</name>
<dbReference type="InterPro" id="IPR006153">
    <property type="entry name" value="Cation/H_exchanger_TM"/>
</dbReference>
<dbReference type="PANTHER" id="PTHR31102:SF1">
    <property type="entry name" value="CATION_H+ EXCHANGER DOMAIN-CONTAINING PROTEIN"/>
    <property type="match status" value="1"/>
</dbReference>
<feature type="transmembrane region" description="Helical" evidence="6">
    <location>
        <begin position="219"/>
        <end position="244"/>
    </location>
</feature>
<comment type="subcellular location">
    <subcellularLocation>
        <location evidence="1">Membrane</location>
        <topology evidence="1">Multi-pass membrane protein</topology>
    </subcellularLocation>
</comment>
<dbReference type="Pfam" id="PF00999">
    <property type="entry name" value="Na_H_Exchanger"/>
    <property type="match status" value="1"/>
</dbReference>
<dbReference type="GO" id="GO:0015297">
    <property type="term" value="F:antiporter activity"/>
    <property type="evidence" value="ECO:0007669"/>
    <property type="project" value="InterPro"/>
</dbReference>
<keyword evidence="4 6" id="KW-1133">Transmembrane helix</keyword>
<dbReference type="GO" id="GO:0016020">
    <property type="term" value="C:membrane"/>
    <property type="evidence" value="ECO:0007669"/>
    <property type="project" value="UniProtKB-SubCell"/>
</dbReference>
<protein>
    <submittedName>
        <fullName evidence="8">SLC9B2 protein</fullName>
    </submittedName>
</protein>
<dbReference type="InterPro" id="IPR051843">
    <property type="entry name" value="CPA1_transporter"/>
</dbReference>
<reference evidence="8" key="1">
    <citation type="submission" date="2015-01" db="EMBL/GenBank/DDBJ databases">
        <title>Transcriptome Assembly of Fopius arisanus.</title>
        <authorList>
            <person name="Geib S."/>
        </authorList>
    </citation>
    <scope>NUCLEOTIDE SEQUENCE</scope>
</reference>
<evidence type="ECO:0000256" key="5">
    <source>
        <dbReference type="ARBA" id="ARBA00023136"/>
    </source>
</evidence>
<comment type="similarity">
    <text evidence="2">Belongs to the monovalent cation:proton antiporter 1 (CPA1) transporter (TC 2.A.36) family.</text>
</comment>
<feature type="domain" description="Cation/H+ exchanger transmembrane" evidence="7">
    <location>
        <begin position="27"/>
        <end position="223"/>
    </location>
</feature>
<evidence type="ECO:0000256" key="6">
    <source>
        <dbReference type="SAM" id="Phobius"/>
    </source>
</evidence>
<evidence type="ECO:0000256" key="1">
    <source>
        <dbReference type="ARBA" id="ARBA00004141"/>
    </source>
</evidence>
<evidence type="ECO:0000313" key="8">
    <source>
        <dbReference type="EMBL" id="JAG70022.1"/>
    </source>
</evidence>
<dbReference type="PANTHER" id="PTHR31102">
    <property type="match status" value="1"/>
</dbReference>
<keyword evidence="3 6" id="KW-0812">Transmembrane</keyword>
<gene>
    <name evidence="8" type="primary">SLC9B2</name>
    <name evidence="8" type="ORF">g.12677</name>
</gene>
<dbReference type="GO" id="GO:1902600">
    <property type="term" value="P:proton transmembrane transport"/>
    <property type="evidence" value="ECO:0007669"/>
    <property type="project" value="InterPro"/>
</dbReference>
<feature type="transmembrane region" description="Helical" evidence="6">
    <location>
        <begin position="61"/>
        <end position="79"/>
    </location>
</feature>
<feature type="transmembrane region" description="Helical" evidence="6">
    <location>
        <begin position="114"/>
        <end position="133"/>
    </location>
</feature>
<dbReference type="AlphaFoldDB" id="A0A0C9QX53"/>
<accession>A0A0C9QX53</accession>
<proteinExistence type="inferred from homology"/>
<sequence length="283" mass="31606">MPDLINHDDIFYPDKDDHGLSSYIPRGVRDLLIGLAVGLVLGVIFTFLPHRNTKYVTWYRVVSLVLGCLMCTIGASKLAVTGGGYLATVSMSFIAARGWKLLSGVTFDVTPLRLVIHFIWHFMQPVLVGVIGAEIDFTLWSPERFGLHVLCIILGLAARSACAILATYRTPFTMKERVFVAFAWLPKGTLQAALAPMALEEARRTDDENEISIAIDVVRISVVAIVFLAPLGAVIMMVSGPLLLNRLEEDEIHRHRQLSFLRWTSLQPVHNNRQRNSSIRRQS</sequence>
<organism evidence="8">
    <name type="scientific">Fopius arisanus</name>
    <dbReference type="NCBI Taxonomy" id="64838"/>
    <lineage>
        <taxon>Eukaryota</taxon>
        <taxon>Metazoa</taxon>
        <taxon>Ecdysozoa</taxon>
        <taxon>Arthropoda</taxon>
        <taxon>Hexapoda</taxon>
        <taxon>Insecta</taxon>
        <taxon>Pterygota</taxon>
        <taxon>Neoptera</taxon>
        <taxon>Endopterygota</taxon>
        <taxon>Hymenoptera</taxon>
        <taxon>Apocrita</taxon>
        <taxon>Ichneumonoidea</taxon>
        <taxon>Braconidae</taxon>
        <taxon>Opiinae</taxon>
        <taxon>Fopius</taxon>
    </lineage>
</organism>
<evidence type="ECO:0000259" key="7">
    <source>
        <dbReference type="Pfam" id="PF00999"/>
    </source>
</evidence>
<feature type="transmembrane region" description="Helical" evidence="6">
    <location>
        <begin position="31"/>
        <end position="49"/>
    </location>
</feature>
<evidence type="ECO:0000256" key="4">
    <source>
        <dbReference type="ARBA" id="ARBA00022989"/>
    </source>
</evidence>
<feature type="transmembrane region" description="Helical" evidence="6">
    <location>
        <begin position="145"/>
        <end position="166"/>
    </location>
</feature>
<keyword evidence="5 6" id="KW-0472">Membrane</keyword>
<evidence type="ECO:0000256" key="3">
    <source>
        <dbReference type="ARBA" id="ARBA00022692"/>
    </source>
</evidence>